<name>A0A1G9USN6_9SPHI</name>
<dbReference type="Gene3D" id="1.10.10.60">
    <property type="entry name" value="Homeodomain-like"/>
    <property type="match status" value="1"/>
</dbReference>
<dbReference type="AlphaFoldDB" id="A0A1G9USN6"/>
<dbReference type="Proteomes" id="UP000183200">
    <property type="component" value="Unassembled WGS sequence"/>
</dbReference>
<dbReference type="GO" id="GO:0043565">
    <property type="term" value="F:sequence-specific DNA binding"/>
    <property type="evidence" value="ECO:0007669"/>
    <property type="project" value="InterPro"/>
</dbReference>
<keyword evidence="4" id="KW-1185">Reference proteome</keyword>
<dbReference type="InterPro" id="IPR018060">
    <property type="entry name" value="HTH_AraC"/>
</dbReference>
<evidence type="ECO:0000256" key="1">
    <source>
        <dbReference type="ARBA" id="ARBA00023125"/>
    </source>
</evidence>
<reference evidence="4" key="1">
    <citation type="submission" date="2016-10" db="EMBL/GenBank/DDBJ databases">
        <authorList>
            <person name="Varghese N."/>
            <person name="Submissions S."/>
        </authorList>
    </citation>
    <scope>NUCLEOTIDE SEQUENCE [LARGE SCALE GENOMIC DNA]</scope>
    <source>
        <strain evidence="4">DSM 19110</strain>
    </source>
</reference>
<dbReference type="SMART" id="SM00342">
    <property type="entry name" value="HTH_ARAC"/>
    <property type="match status" value="1"/>
</dbReference>
<dbReference type="GO" id="GO:0003700">
    <property type="term" value="F:DNA-binding transcription factor activity"/>
    <property type="evidence" value="ECO:0007669"/>
    <property type="project" value="InterPro"/>
</dbReference>
<feature type="domain" description="HTH araC/xylS-type" evidence="2">
    <location>
        <begin position="126"/>
        <end position="233"/>
    </location>
</feature>
<gene>
    <name evidence="3" type="ORF">SAMN05421820_104268</name>
</gene>
<evidence type="ECO:0000313" key="3">
    <source>
        <dbReference type="EMBL" id="SDM62910.1"/>
    </source>
</evidence>
<accession>A0A1G9USN6</accession>
<dbReference type="EMBL" id="FNGY01000004">
    <property type="protein sequence ID" value="SDM62910.1"/>
    <property type="molecule type" value="Genomic_DNA"/>
</dbReference>
<dbReference type="PROSITE" id="PS01124">
    <property type="entry name" value="HTH_ARAC_FAMILY_2"/>
    <property type="match status" value="1"/>
</dbReference>
<sequence>MKYQLIKPEASLSDFVDSFWMLHNSSDKDEPVVIVPDGRVDLFFSQSAASPFRIAIFGLETQAQQTSITADTLIFAISFKPLGIEYILKAQIAGLLNKVRLLPADFWGFSSADLDNFEYFCKKASEKIQEYLPKATDKRKQKLFELIYASNGSLTVKELSEKVCWTARQINRYFNAQYGISLKSYCNILRFRNSIPDIKNGNLFPNEAFADQSHFIKEIRKLTGVSPKVLRQNKNDRFIQFSRFGEL</sequence>
<organism evidence="3 4">
    <name type="scientific">Pedobacter steynii</name>
    <dbReference type="NCBI Taxonomy" id="430522"/>
    <lineage>
        <taxon>Bacteria</taxon>
        <taxon>Pseudomonadati</taxon>
        <taxon>Bacteroidota</taxon>
        <taxon>Sphingobacteriia</taxon>
        <taxon>Sphingobacteriales</taxon>
        <taxon>Sphingobacteriaceae</taxon>
        <taxon>Pedobacter</taxon>
    </lineage>
</organism>
<dbReference type="Pfam" id="PF20240">
    <property type="entry name" value="DUF6597"/>
    <property type="match status" value="1"/>
</dbReference>
<evidence type="ECO:0000259" key="2">
    <source>
        <dbReference type="PROSITE" id="PS01124"/>
    </source>
</evidence>
<dbReference type="PANTHER" id="PTHR43280">
    <property type="entry name" value="ARAC-FAMILY TRANSCRIPTIONAL REGULATOR"/>
    <property type="match status" value="1"/>
</dbReference>
<dbReference type="OrthoDB" id="635259at2"/>
<dbReference type="PANTHER" id="PTHR43280:SF2">
    <property type="entry name" value="HTH-TYPE TRANSCRIPTIONAL REGULATOR EXSA"/>
    <property type="match status" value="1"/>
</dbReference>
<evidence type="ECO:0000313" key="4">
    <source>
        <dbReference type="Proteomes" id="UP000183200"/>
    </source>
</evidence>
<proteinExistence type="predicted"/>
<dbReference type="RefSeq" id="WP_074607521.1">
    <property type="nucleotide sequence ID" value="NZ_FNGY01000004.1"/>
</dbReference>
<protein>
    <submittedName>
        <fullName evidence="3">AraC-type DNA-binding protein</fullName>
    </submittedName>
</protein>
<dbReference type="InterPro" id="IPR046532">
    <property type="entry name" value="DUF6597"/>
</dbReference>
<keyword evidence="1 3" id="KW-0238">DNA-binding</keyword>